<comment type="caution">
    <text evidence="2">The sequence shown here is derived from an EMBL/GenBank/DDBJ whole genome shotgun (WGS) entry which is preliminary data.</text>
</comment>
<proteinExistence type="predicted"/>
<organism evidence="2 3">
    <name type="scientific">Notoacmeibacter marinus</name>
    <dbReference type="NCBI Taxonomy" id="1876515"/>
    <lineage>
        <taxon>Bacteria</taxon>
        <taxon>Pseudomonadati</taxon>
        <taxon>Pseudomonadota</taxon>
        <taxon>Alphaproteobacteria</taxon>
        <taxon>Hyphomicrobiales</taxon>
        <taxon>Notoacmeibacteraceae</taxon>
        <taxon>Notoacmeibacter</taxon>
    </lineage>
</organism>
<evidence type="ECO:0000313" key="2">
    <source>
        <dbReference type="EMBL" id="OXT02392.1"/>
    </source>
</evidence>
<feature type="region of interest" description="Disordered" evidence="1">
    <location>
        <begin position="36"/>
        <end position="71"/>
    </location>
</feature>
<protein>
    <submittedName>
        <fullName evidence="2">Uncharacterized protein</fullName>
    </submittedName>
</protein>
<keyword evidence="3" id="KW-1185">Reference proteome</keyword>
<dbReference type="RefSeq" id="WP_094076347.1">
    <property type="nucleotide sequence ID" value="NZ_NBYO01000001.1"/>
</dbReference>
<evidence type="ECO:0000313" key="3">
    <source>
        <dbReference type="Proteomes" id="UP000215405"/>
    </source>
</evidence>
<accession>A0A231V2J2</accession>
<name>A0A231V2J2_9HYPH</name>
<dbReference type="EMBL" id="NBYO01000001">
    <property type="protein sequence ID" value="OXT02392.1"/>
    <property type="molecule type" value="Genomic_DNA"/>
</dbReference>
<reference evidence="3" key="1">
    <citation type="journal article" date="2017" name="Int. J. Syst. Evol. Microbiol.">
        <title>Notoacmeibacter marinus gen. nov., sp. nov., isolated from the gut of a limpet and proposal of Notoacmeibacteraceae fam. nov. in the order Rhizobiales of the class Alphaproteobacteria.</title>
        <authorList>
            <person name="Huang Z."/>
            <person name="Guo F."/>
            <person name="Lai Q."/>
        </authorList>
    </citation>
    <scope>NUCLEOTIDE SEQUENCE [LARGE SCALE GENOMIC DNA]</scope>
    <source>
        <strain evidence="3">XMTR2A4</strain>
    </source>
</reference>
<evidence type="ECO:0000256" key="1">
    <source>
        <dbReference type="SAM" id="MobiDB-lite"/>
    </source>
</evidence>
<feature type="compositionally biased region" description="Low complexity" evidence="1">
    <location>
        <begin position="50"/>
        <end position="59"/>
    </location>
</feature>
<dbReference type="AlphaFoldDB" id="A0A231V2J2"/>
<sequence length="71" mass="8339">MAYGIEWVKTQLIGVRNRRDHRRLLRAIDAMPDWQKKDIGWPVDEGGSDSGSSQQNDFQTRQDWPGDFRLH</sequence>
<gene>
    <name evidence="2" type="ORF">B7H23_05700</name>
</gene>
<dbReference type="Proteomes" id="UP000215405">
    <property type="component" value="Unassembled WGS sequence"/>
</dbReference>